<dbReference type="SUPFAM" id="SSF160104">
    <property type="entry name" value="Acetoacetate decarboxylase-like"/>
    <property type="match status" value="1"/>
</dbReference>
<dbReference type="InterPro" id="IPR023375">
    <property type="entry name" value="ADC_dom_sf"/>
</dbReference>
<dbReference type="Pfam" id="PF09844">
    <property type="entry name" value="DUF2071"/>
    <property type="match status" value="1"/>
</dbReference>
<evidence type="ECO:0000313" key="3">
    <source>
        <dbReference type="Proteomes" id="UP000625682"/>
    </source>
</evidence>
<accession>A0A917L984</accession>
<dbReference type="RefSeq" id="WP_189149884.1">
    <property type="nucleotide sequence ID" value="NZ_BAABER010000017.1"/>
</dbReference>
<keyword evidence="3" id="KW-1185">Reference proteome</keyword>
<reference evidence="2" key="1">
    <citation type="journal article" date="2014" name="Int. J. Syst. Evol. Microbiol.">
        <title>Complete genome sequence of Corynebacterium casei LMG S-19264T (=DSM 44701T), isolated from a smear-ripened cheese.</title>
        <authorList>
            <consortium name="US DOE Joint Genome Institute (JGI-PGF)"/>
            <person name="Walter F."/>
            <person name="Albersmeier A."/>
            <person name="Kalinowski J."/>
            <person name="Ruckert C."/>
        </authorList>
    </citation>
    <scope>NUCLEOTIDE SEQUENCE</scope>
    <source>
        <strain evidence="2">CGMCC 4.7272</strain>
    </source>
</reference>
<organism evidence="2 3">
    <name type="scientific">Streptomyces lacrimifluminis</name>
    <dbReference type="NCBI Taxonomy" id="1500077"/>
    <lineage>
        <taxon>Bacteria</taxon>
        <taxon>Bacillati</taxon>
        <taxon>Actinomycetota</taxon>
        <taxon>Actinomycetes</taxon>
        <taxon>Kitasatosporales</taxon>
        <taxon>Streptomycetaceae</taxon>
        <taxon>Streptomyces</taxon>
    </lineage>
</organism>
<feature type="region of interest" description="Disordered" evidence="1">
    <location>
        <begin position="124"/>
        <end position="191"/>
    </location>
</feature>
<reference evidence="2" key="2">
    <citation type="submission" date="2020-09" db="EMBL/GenBank/DDBJ databases">
        <authorList>
            <person name="Sun Q."/>
            <person name="Zhou Y."/>
        </authorList>
    </citation>
    <scope>NUCLEOTIDE SEQUENCE</scope>
    <source>
        <strain evidence="2">CGMCC 4.7272</strain>
    </source>
</reference>
<name>A0A917L984_9ACTN</name>
<dbReference type="InterPro" id="IPR018644">
    <property type="entry name" value="DUF2071"/>
</dbReference>
<dbReference type="PANTHER" id="PTHR39186">
    <property type="entry name" value="DUF2071 FAMILY PROTEIN"/>
    <property type="match status" value="1"/>
</dbReference>
<evidence type="ECO:0000256" key="1">
    <source>
        <dbReference type="SAM" id="MobiDB-lite"/>
    </source>
</evidence>
<dbReference type="EMBL" id="BMMU01000019">
    <property type="protein sequence ID" value="GGJ49390.1"/>
    <property type="molecule type" value="Genomic_DNA"/>
</dbReference>
<dbReference type="PANTHER" id="PTHR39186:SF1">
    <property type="entry name" value="DUF2071 DOMAIN-CONTAINING PROTEIN"/>
    <property type="match status" value="1"/>
</dbReference>
<proteinExistence type="predicted"/>
<feature type="compositionally biased region" description="Low complexity" evidence="1">
    <location>
        <begin position="124"/>
        <end position="140"/>
    </location>
</feature>
<gene>
    <name evidence="2" type="ORF">GCM10012282_52820</name>
</gene>
<protein>
    <recommendedName>
        <fullName evidence="4">DUF2071 domain-containing protein</fullName>
    </recommendedName>
</protein>
<comment type="caution">
    <text evidence="2">The sequence shown here is derived from an EMBL/GenBank/DDBJ whole genome shotgun (WGS) entry which is preliminary data.</text>
</comment>
<dbReference type="Proteomes" id="UP000625682">
    <property type="component" value="Unassembled WGS sequence"/>
</dbReference>
<evidence type="ECO:0008006" key="4">
    <source>
        <dbReference type="Google" id="ProtNLM"/>
    </source>
</evidence>
<evidence type="ECO:0000313" key="2">
    <source>
        <dbReference type="EMBL" id="GGJ49390.1"/>
    </source>
</evidence>
<dbReference type="AlphaFoldDB" id="A0A917L984"/>
<sequence length="191" mass="20466">MVAYGAEQRVRVPALRAAWLTQTVVHWPFPPRTVQAMLPEGLVVDAYAGAAWVGFTPFVMADVRPPGVPARMPDVPTFAETNLRTCVRHRNGRDGLWFLSVEVACPLMVAARAIGAPCNPATLAPSASPQAAAPSPTARRPSPEHSGRRPAGRRARVGERRPGFASVSSLNRRPEAGPAEPGSVRLPRTRA</sequence>